<dbReference type="Proteomes" id="UP001555826">
    <property type="component" value="Unassembled WGS sequence"/>
</dbReference>
<organism evidence="1 2">
    <name type="scientific">Kineococcus endophyticus</name>
    <dbReference type="NCBI Taxonomy" id="1181883"/>
    <lineage>
        <taxon>Bacteria</taxon>
        <taxon>Bacillati</taxon>
        <taxon>Actinomycetota</taxon>
        <taxon>Actinomycetes</taxon>
        <taxon>Kineosporiales</taxon>
        <taxon>Kineosporiaceae</taxon>
        <taxon>Kineococcus</taxon>
    </lineage>
</organism>
<proteinExistence type="predicted"/>
<comment type="caution">
    <text evidence="1">The sequence shown here is derived from an EMBL/GenBank/DDBJ whole genome shotgun (WGS) entry which is preliminary data.</text>
</comment>
<name>A0ABV3P1T5_9ACTN</name>
<sequence>MRATTVGFSGSGASRRALRWAVQSSAAAGRPLHVVVGPGGTHADLDELLAEELERVPGREPAVDVTLTTDDPVRTLVHAAQEGADLVLGCGRDVGPRGPGEGVLAAVLAASPGPVVLVGPRAVLTPPRRLLVVGSPEDAVADWVLRRERELPVHLLTVWRSPSGDGGSGRRHAHLRAVAVHHTVRARLSAGTHRPVRAEVAEGELADVLPRRLAVGDLVVIEAGSVGALPLRTLRAPAVVLPTRLRVSRRVVDLREDVRELRPARPT</sequence>
<reference evidence="1 2" key="1">
    <citation type="submission" date="2024-07" db="EMBL/GenBank/DDBJ databases">
        <authorList>
            <person name="Thanompreechachai J."/>
            <person name="Duangmal K."/>
        </authorList>
    </citation>
    <scope>NUCLEOTIDE SEQUENCE [LARGE SCALE GENOMIC DNA]</scope>
    <source>
        <strain evidence="1 2">KCTC 19886</strain>
    </source>
</reference>
<evidence type="ECO:0000313" key="2">
    <source>
        <dbReference type="Proteomes" id="UP001555826"/>
    </source>
</evidence>
<gene>
    <name evidence="1" type="ORF">AB1207_02320</name>
</gene>
<dbReference type="SUPFAM" id="SSF52402">
    <property type="entry name" value="Adenine nucleotide alpha hydrolases-like"/>
    <property type="match status" value="1"/>
</dbReference>
<evidence type="ECO:0008006" key="3">
    <source>
        <dbReference type="Google" id="ProtNLM"/>
    </source>
</evidence>
<accession>A0ABV3P1T5</accession>
<keyword evidence="2" id="KW-1185">Reference proteome</keyword>
<dbReference type="EMBL" id="JBFNQN010000002">
    <property type="protein sequence ID" value="MEW9263574.1"/>
    <property type="molecule type" value="Genomic_DNA"/>
</dbReference>
<dbReference type="RefSeq" id="WP_367636181.1">
    <property type="nucleotide sequence ID" value="NZ_JBFNQN010000002.1"/>
</dbReference>
<evidence type="ECO:0000313" key="1">
    <source>
        <dbReference type="EMBL" id="MEW9263574.1"/>
    </source>
</evidence>
<dbReference type="Gene3D" id="3.40.50.12370">
    <property type="match status" value="1"/>
</dbReference>
<protein>
    <recommendedName>
        <fullName evidence="3">Universal stress protein family protein</fullName>
    </recommendedName>
</protein>